<dbReference type="Proteomes" id="UP001596004">
    <property type="component" value="Unassembled WGS sequence"/>
</dbReference>
<proteinExistence type="predicted"/>
<comment type="caution">
    <text evidence="2">The sequence shown here is derived from an EMBL/GenBank/DDBJ whole genome shotgun (WGS) entry which is preliminary data.</text>
</comment>
<dbReference type="EMBL" id="JBHSFP010000021">
    <property type="protein sequence ID" value="MFC4534290.1"/>
    <property type="molecule type" value="Genomic_DNA"/>
</dbReference>
<protein>
    <submittedName>
        <fullName evidence="2">DUF397 domain-containing protein</fullName>
    </submittedName>
</protein>
<gene>
    <name evidence="2" type="ORF">ACFO60_26325</name>
</gene>
<sequence>MLTWQKSSYSGTDDNCVEVAHLPLGDLAIRDSKNPNGPVLLLTAGEWHAFITDMKGDRFTQPALGMSVLI</sequence>
<organism evidence="2 3">
    <name type="scientific">Sphaerisporangium dianthi</name>
    <dbReference type="NCBI Taxonomy" id="1436120"/>
    <lineage>
        <taxon>Bacteria</taxon>
        <taxon>Bacillati</taxon>
        <taxon>Actinomycetota</taxon>
        <taxon>Actinomycetes</taxon>
        <taxon>Streptosporangiales</taxon>
        <taxon>Streptosporangiaceae</taxon>
        <taxon>Sphaerisporangium</taxon>
    </lineage>
</organism>
<name>A0ABV9CM43_9ACTN</name>
<dbReference type="InterPro" id="IPR007278">
    <property type="entry name" value="DUF397"/>
</dbReference>
<keyword evidence="3" id="KW-1185">Reference proteome</keyword>
<feature type="domain" description="DUF397" evidence="1">
    <location>
        <begin position="2"/>
        <end position="55"/>
    </location>
</feature>
<evidence type="ECO:0000313" key="3">
    <source>
        <dbReference type="Proteomes" id="UP001596004"/>
    </source>
</evidence>
<evidence type="ECO:0000259" key="1">
    <source>
        <dbReference type="Pfam" id="PF04149"/>
    </source>
</evidence>
<reference evidence="3" key="1">
    <citation type="journal article" date="2019" name="Int. J. Syst. Evol. Microbiol.">
        <title>The Global Catalogue of Microorganisms (GCM) 10K type strain sequencing project: providing services to taxonomists for standard genome sequencing and annotation.</title>
        <authorList>
            <consortium name="The Broad Institute Genomics Platform"/>
            <consortium name="The Broad Institute Genome Sequencing Center for Infectious Disease"/>
            <person name="Wu L."/>
            <person name="Ma J."/>
        </authorList>
    </citation>
    <scope>NUCLEOTIDE SEQUENCE [LARGE SCALE GENOMIC DNA]</scope>
    <source>
        <strain evidence="3">CGMCC 4.7132</strain>
    </source>
</reference>
<accession>A0ABV9CM43</accession>
<dbReference type="RefSeq" id="WP_380844635.1">
    <property type="nucleotide sequence ID" value="NZ_JBHSFP010000021.1"/>
</dbReference>
<dbReference type="Pfam" id="PF04149">
    <property type="entry name" value="DUF397"/>
    <property type="match status" value="1"/>
</dbReference>
<evidence type="ECO:0000313" key="2">
    <source>
        <dbReference type="EMBL" id="MFC4534290.1"/>
    </source>
</evidence>